<accession>A0AA35Y6K3</accession>
<dbReference type="AlphaFoldDB" id="A0AA35Y6K3"/>
<reference evidence="1" key="1">
    <citation type="submission" date="2023-04" db="EMBL/GenBank/DDBJ databases">
        <authorList>
            <person name="Vijverberg K."/>
            <person name="Xiong W."/>
            <person name="Schranz E."/>
        </authorList>
    </citation>
    <scope>NUCLEOTIDE SEQUENCE</scope>
</reference>
<gene>
    <name evidence="1" type="ORF">LSALG_LOCUS9587</name>
</gene>
<name>A0AA35Y6K3_LACSI</name>
<proteinExistence type="predicted"/>
<evidence type="ECO:0000313" key="2">
    <source>
        <dbReference type="Proteomes" id="UP001177003"/>
    </source>
</evidence>
<evidence type="ECO:0000313" key="1">
    <source>
        <dbReference type="EMBL" id="CAI9269204.1"/>
    </source>
</evidence>
<keyword evidence="2" id="KW-1185">Reference proteome</keyword>
<organism evidence="1 2">
    <name type="scientific">Lactuca saligna</name>
    <name type="common">Willowleaf lettuce</name>
    <dbReference type="NCBI Taxonomy" id="75948"/>
    <lineage>
        <taxon>Eukaryota</taxon>
        <taxon>Viridiplantae</taxon>
        <taxon>Streptophyta</taxon>
        <taxon>Embryophyta</taxon>
        <taxon>Tracheophyta</taxon>
        <taxon>Spermatophyta</taxon>
        <taxon>Magnoliopsida</taxon>
        <taxon>eudicotyledons</taxon>
        <taxon>Gunneridae</taxon>
        <taxon>Pentapetalae</taxon>
        <taxon>asterids</taxon>
        <taxon>campanulids</taxon>
        <taxon>Asterales</taxon>
        <taxon>Asteraceae</taxon>
        <taxon>Cichorioideae</taxon>
        <taxon>Cichorieae</taxon>
        <taxon>Lactucinae</taxon>
        <taxon>Lactuca</taxon>
    </lineage>
</organism>
<dbReference type="EMBL" id="OX465077">
    <property type="protein sequence ID" value="CAI9269204.1"/>
    <property type="molecule type" value="Genomic_DNA"/>
</dbReference>
<protein>
    <submittedName>
        <fullName evidence="1">Uncharacterized protein</fullName>
    </submittedName>
</protein>
<sequence length="101" mass="11580">MIFPPTAYMTLIQQLHSNPNHFSFPEVYRKGCTGFLIQLVSNSFGGQIIDLDQGQGCLQFFQLSIDSFRLRHLHQVCGDELLAEQSDDCANDFSHWDLEKE</sequence>
<dbReference type="Proteomes" id="UP001177003">
    <property type="component" value="Chromosome 1"/>
</dbReference>